<organism evidence="1 2">
    <name type="scientific">Alkalihalobacillus trypoxylicola</name>
    <dbReference type="NCBI Taxonomy" id="519424"/>
    <lineage>
        <taxon>Bacteria</taxon>
        <taxon>Bacillati</taxon>
        <taxon>Bacillota</taxon>
        <taxon>Bacilli</taxon>
        <taxon>Bacillales</taxon>
        <taxon>Bacillaceae</taxon>
        <taxon>Alkalihalobacillus</taxon>
    </lineage>
</organism>
<dbReference type="EMBL" id="LTAO01000001">
    <property type="protein sequence ID" value="KYG34887.1"/>
    <property type="molecule type" value="Genomic_DNA"/>
</dbReference>
<evidence type="ECO:0000313" key="2">
    <source>
        <dbReference type="Proteomes" id="UP000075806"/>
    </source>
</evidence>
<keyword evidence="2" id="KW-1185">Reference proteome</keyword>
<sequence length="104" mass="11822">MSKLNTKLATTNSWLPNSIKPIERFSSVPSLVLMENSLIAVEEFTSTEAEIILLSMWASVLEGICTIKDSKIARLNTPKIYFFNARTFLTHNRSIGHYIRLSLF</sequence>
<evidence type="ECO:0000313" key="1">
    <source>
        <dbReference type="EMBL" id="KYG34887.1"/>
    </source>
</evidence>
<dbReference type="Proteomes" id="UP000075806">
    <property type="component" value="Unassembled WGS sequence"/>
</dbReference>
<name>A0A161QAN4_9BACI</name>
<dbReference type="AlphaFoldDB" id="A0A161QAN4"/>
<accession>A0A161QAN4</accession>
<protein>
    <submittedName>
        <fullName evidence="1">Uncharacterized protein</fullName>
    </submittedName>
</protein>
<reference evidence="1" key="1">
    <citation type="submission" date="2016-02" db="EMBL/GenBank/DDBJ databases">
        <title>Genome sequence of Bacillus trypoxylicola KCTC 13244(T).</title>
        <authorList>
            <person name="Jeong H."/>
            <person name="Park S.-H."/>
            <person name="Choi S.-K."/>
        </authorList>
    </citation>
    <scope>NUCLEOTIDE SEQUENCE [LARGE SCALE GENOMIC DNA]</scope>
    <source>
        <strain evidence="1">KCTC 13244</strain>
    </source>
</reference>
<gene>
    <name evidence="1" type="ORF">AZF04_00715</name>
</gene>
<comment type="caution">
    <text evidence="1">The sequence shown here is derived from an EMBL/GenBank/DDBJ whole genome shotgun (WGS) entry which is preliminary data.</text>
</comment>
<proteinExistence type="predicted"/>